<keyword evidence="1" id="KW-0732">Signal</keyword>
<proteinExistence type="evidence at transcript level"/>
<feature type="signal peptide" evidence="1">
    <location>
        <begin position="1"/>
        <end position="21"/>
    </location>
</feature>
<dbReference type="EMBL" id="MT371172">
    <property type="protein sequence ID" value="QQO74690.1"/>
    <property type="molecule type" value="mRNA"/>
</dbReference>
<dbReference type="AlphaFoldDB" id="A0A7T8DV82"/>
<evidence type="ECO:0000313" key="3">
    <source>
        <dbReference type="EMBL" id="QQO74690.1"/>
    </source>
</evidence>
<organism evidence="3">
    <name type="scientific">Lens culinaris</name>
    <name type="common">Lentil</name>
    <name type="synonym">Cicer lens</name>
    <dbReference type="NCBI Taxonomy" id="3864"/>
    <lineage>
        <taxon>Eukaryota</taxon>
        <taxon>Viridiplantae</taxon>
        <taxon>Streptophyta</taxon>
        <taxon>Embryophyta</taxon>
        <taxon>Tracheophyta</taxon>
        <taxon>Spermatophyta</taxon>
        <taxon>Magnoliopsida</taxon>
        <taxon>eudicotyledons</taxon>
        <taxon>Gunneridae</taxon>
        <taxon>Pentapetalae</taxon>
        <taxon>rosids</taxon>
        <taxon>fabids</taxon>
        <taxon>Fabales</taxon>
        <taxon>Fabaceae</taxon>
        <taxon>Papilionoideae</taxon>
        <taxon>50 kb inversion clade</taxon>
        <taxon>NPAAA clade</taxon>
        <taxon>Hologalegina</taxon>
        <taxon>IRL clade</taxon>
        <taxon>Fabeae</taxon>
        <taxon>Lens</taxon>
    </lineage>
</organism>
<accession>A0A7T8DV82</accession>
<feature type="domain" description="Late nodulin" evidence="2">
    <location>
        <begin position="1"/>
        <end position="56"/>
    </location>
</feature>
<sequence length="75" mass="8574">MANTIKIVYAIVFLSVVLTAATIDDDYFEPPCQSEADCQPAWNIYFVVKCVDNLCKWIKLKGIYDEPVKPFQQVI</sequence>
<reference evidence="3" key="1">
    <citation type="journal article" date="2020" name="Mol. Cell">
        <title>Proteome analysis reveals a significant host-specific response in Rhizobium leguminosarum bv viciae endosymbiotic cells.</title>
        <authorList>
            <person name="Duran D."/>
            <person name="Albareda M."/>
            <person name="Marina A."/>
            <person name="Garcia C."/>
            <person name="Ruiz-Argueso T."/>
            <person name="Palacios J."/>
        </authorList>
    </citation>
    <scope>NUCLEOTIDE SEQUENCE</scope>
    <source>
        <tissue evidence="3">Root nodules</tissue>
    </source>
</reference>
<name>A0A7T8DV82_LENCU</name>
<evidence type="ECO:0000256" key="1">
    <source>
        <dbReference type="SAM" id="SignalP"/>
    </source>
</evidence>
<feature type="chain" id="PRO_5030632420" evidence="1">
    <location>
        <begin position="22"/>
        <end position="75"/>
    </location>
</feature>
<dbReference type="Pfam" id="PF07127">
    <property type="entry name" value="Nodulin_late"/>
    <property type="match status" value="1"/>
</dbReference>
<dbReference type="GO" id="GO:0046872">
    <property type="term" value="F:metal ion binding"/>
    <property type="evidence" value="ECO:0007669"/>
    <property type="project" value="InterPro"/>
</dbReference>
<protein>
    <submittedName>
        <fullName evidence="3">Nodule-specific cysteine-rich peptide L22</fullName>
    </submittedName>
</protein>
<dbReference type="InterPro" id="IPR009810">
    <property type="entry name" value="Nodulin_late_dom"/>
</dbReference>
<evidence type="ECO:0000259" key="2">
    <source>
        <dbReference type="Pfam" id="PF07127"/>
    </source>
</evidence>